<dbReference type="GO" id="GO:0000723">
    <property type="term" value="P:telomere maintenance"/>
    <property type="evidence" value="ECO:0007669"/>
    <property type="project" value="TreeGrafter"/>
</dbReference>
<dbReference type="PANTHER" id="PTHR11139">
    <property type="entry name" value="ATAXIA TELANGIECTASIA MUTATED ATM -RELATED"/>
    <property type="match status" value="1"/>
</dbReference>
<dbReference type="Gene3D" id="1.10.1070.11">
    <property type="entry name" value="Phosphatidylinositol 3-/4-kinase, catalytic domain"/>
    <property type="match status" value="1"/>
</dbReference>
<organism evidence="5 6">
    <name type="scientific">Cafeteria roenbergensis</name>
    <name type="common">Marine flagellate</name>
    <dbReference type="NCBI Taxonomy" id="33653"/>
    <lineage>
        <taxon>Eukaryota</taxon>
        <taxon>Sar</taxon>
        <taxon>Stramenopiles</taxon>
        <taxon>Bigyra</taxon>
        <taxon>Opalozoa</taxon>
        <taxon>Bicosoecida</taxon>
        <taxon>Cafeteriaceae</taxon>
        <taxon>Cafeteria</taxon>
    </lineage>
</organism>
<dbReference type="PROSITE" id="PS00916">
    <property type="entry name" value="PI3_4_KINASE_2"/>
    <property type="match status" value="1"/>
</dbReference>
<reference evidence="5 6" key="1">
    <citation type="submission" date="2019-07" db="EMBL/GenBank/DDBJ databases">
        <title>Genomes of Cafeteria roenbergensis.</title>
        <authorList>
            <person name="Fischer M.G."/>
            <person name="Hackl T."/>
            <person name="Roman M."/>
        </authorList>
    </citation>
    <scope>NUCLEOTIDE SEQUENCE [LARGE SCALE GENOMIC DNA]</scope>
    <source>
        <strain evidence="5 6">E4-10P</strain>
    </source>
</reference>
<evidence type="ECO:0000313" key="5">
    <source>
        <dbReference type="EMBL" id="KAA0168231.1"/>
    </source>
</evidence>
<dbReference type="InterPro" id="IPR000403">
    <property type="entry name" value="PI3/4_kinase_cat_dom"/>
</dbReference>
<name>A0A5A8DWZ3_CAFRO</name>
<feature type="region of interest" description="Disordered" evidence="3">
    <location>
        <begin position="30"/>
        <end position="62"/>
    </location>
</feature>
<keyword evidence="1" id="KW-0808">Transferase</keyword>
<dbReference type="PROSITE" id="PS50290">
    <property type="entry name" value="PI3_4_KINASE_3"/>
    <property type="match status" value="1"/>
</dbReference>
<dbReference type="InterPro" id="IPR036940">
    <property type="entry name" value="PI3/4_kinase_cat_sf"/>
</dbReference>
<feature type="compositionally biased region" description="Polar residues" evidence="3">
    <location>
        <begin position="724"/>
        <end position="733"/>
    </location>
</feature>
<dbReference type="OrthoDB" id="381190at2759"/>
<dbReference type="Proteomes" id="UP000322899">
    <property type="component" value="Unassembled WGS sequence"/>
</dbReference>
<protein>
    <recommendedName>
        <fullName evidence="4">PI3K/PI4K catalytic domain-containing protein</fullName>
    </recommendedName>
</protein>
<dbReference type="InterPro" id="IPR018936">
    <property type="entry name" value="PI3/4_kinase_CS"/>
</dbReference>
<dbReference type="EMBL" id="VLTO01000077">
    <property type="protein sequence ID" value="KAA0168231.1"/>
    <property type="molecule type" value="Genomic_DNA"/>
</dbReference>
<dbReference type="GO" id="GO:0006302">
    <property type="term" value="P:double-strand break repair"/>
    <property type="evidence" value="ECO:0007669"/>
    <property type="project" value="TreeGrafter"/>
</dbReference>
<feature type="compositionally biased region" description="Low complexity" evidence="3">
    <location>
        <begin position="786"/>
        <end position="799"/>
    </location>
</feature>
<feature type="region of interest" description="Disordered" evidence="3">
    <location>
        <begin position="266"/>
        <end position="299"/>
    </location>
</feature>
<dbReference type="SMART" id="SM00146">
    <property type="entry name" value="PI3Kc"/>
    <property type="match status" value="1"/>
</dbReference>
<feature type="region of interest" description="Disordered" evidence="3">
    <location>
        <begin position="345"/>
        <end position="373"/>
    </location>
</feature>
<dbReference type="GO" id="GO:0004674">
    <property type="term" value="F:protein serine/threonine kinase activity"/>
    <property type="evidence" value="ECO:0007669"/>
    <property type="project" value="TreeGrafter"/>
</dbReference>
<keyword evidence="2" id="KW-0418">Kinase</keyword>
<gene>
    <name evidence="5" type="ORF">FNF27_07200</name>
</gene>
<dbReference type="InterPro" id="IPR050517">
    <property type="entry name" value="DDR_Repair_Kinase"/>
</dbReference>
<evidence type="ECO:0000259" key="4">
    <source>
        <dbReference type="PROSITE" id="PS50290"/>
    </source>
</evidence>
<evidence type="ECO:0000256" key="3">
    <source>
        <dbReference type="SAM" id="MobiDB-lite"/>
    </source>
</evidence>
<dbReference type="PANTHER" id="PTHR11139:SF68">
    <property type="entry name" value="DNA-DEPENDENT PROTEIN KINASE CATALYTIC SUBUNIT"/>
    <property type="match status" value="1"/>
</dbReference>
<dbReference type="AlphaFoldDB" id="A0A5A8DWZ3"/>
<dbReference type="SUPFAM" id="SSF56112">
    <property type="entry name" value="Protein kinase-like (PK-like)"/>
    <property type="match status" value="1"/>
</dbReference>
<evidence type="ECO:0000256" key="1">
    <source>
        <dbReference type="ARBA" id="ARBA00022679"/>
    </source>
</evidence>
<dbReference type="Gene3D" id="3.30.1010.10">
    <property type="entry name" value="Phosphatidylinositol 3-kinase Catalytic Subunit, Chain A, domain 4"/>
    <property type="match status" value="1"/>
</dbReference>
<accession>A0A5A8DWZ3</accession>
<proteinExistence type="predicted"/>
<feature type="compositionally biased region" description="Low complexity" evidence="3">
    <location>
        <begin position="748"/>
        <end position="760"/>
    </location>
</feature>
<dbReference type="Pfam" id="PF00454">
    <property type="entry name" value="PI3_PI4_kinase"/>
    <property type="match status" value="1"/>
</dbReference>
<evidence type="ECO:0000313" key="6">
    <source>
        <dbReference type="Proteomes" id="UP000322899"/>
    </source>
</evidence>
<feature type="compositionally biased region" description="Low complexity" evidence="3">
    <location>
        <begin position="47"/>
        <end position="62"/>
    </location>
</feature>
<feature type="domain" description="PI3K/PI4K catalytic" evidence="4">
    <location>
        <begin position="388"/>
        <end position="744"/>
    </location>
</feature>
<feature type="region of interest" description="Disordered" evidence="3">
    <location>
        <begin position="198"/>
        <end position="231"/>
    </location>
</feature>
<sequence>MAVARSSPQTLHPPFRVTFDDAVDPADDALFSATATTPPVFRPSPQSSSSSSSSSARGRAHAAAGSASAAAAAAAATPTQPSDMLGPVLGPLWSQLRHPTLEALTDAMDGLTPAPIRLNDDIKDLYRWMGRENAGADRGPAVTRRVRRLLLRVFGERPSVNPLSEDGSLFARGLAAKYTGLLCPTALVRMNARVAARRGSSASTSSSSSSSSSSSGASARQRSARSGTGDAPSETLLLAADFADADCSGLAKSKVKAAMDAAREDADAWAKGRHPVQSRARSSEFRSQAERQRRSAGGHETLGELSAWMAAYNALDLPQHLRLDVFGGGDVGGVWGAGLADEPVARDAPLPTPGAPSQRLSLPGASDAPASLQSPADGAWVRPFLVGFSSDVLTLSSIRRPRRVTGLGSDERPRQMLVKAGEDLRLDQRIEGVFELVNRAAASWGTGTWGPDDEPSIVGGGSGDAGGAGAGRRAAQQAIDVILPTYGVLPLTPRVGAIEWVPSTRPLRDVVLDGDARTSAHERAKSVHRTWLKRYKSDKPETAWYLDRYARAPEEEARAVFRAAVSTNGRGALLEAAQAAASSPQALLALRSRFASTLAAVSLSGWVLGIGDRHPDNFLIAQSDWSLVPIDFGYAFGFATSHLPVPELIPFRLSPALADVLSPLDPRALLSVKMAALLKALRRDPWQSVLGDTLDVFVREPTLDWRRPAATKAAEQATGRAVSESLSGVSSMTRVARGPGTRLHIHKGGAAAPGGEPSASDGEESDGTGSSVGVGGVPTMMEGLPARPAKGTPSAAAAARSRRSRSKASEAAAAAGQDEADGDETVVDMPAEQSPGTPAGVALEGIDFSNALAKVQTARRKLAIWHPATLIAKEVDKNPHVQRHKRCLLGIKQALHGDDAPPQGPCESVEDHVEALVSLATDPNIMIRQWQGLALYL</sequence>
<feature type="compositionally biased region" description="Basic and acidic residues" evidence="3">
    <location>
        <begin position="281"/>
        <end position="293"/>
    </location>
</feature>
<feature type="compositionally biased region" description="Low complexity" evidence="3">
    <location>
        <begin position="198"/>
        <end position="227"/>
    </location>
</feature>
<dbReference type="GO" id="GO:0005634">
    <property type="term" value="C:nucleus"/>
    <property type="evidence" value="ECO:0007669"/>
    <property type="project" value="TreeGrafter"/>
</dbReference>
<evidence type="ECO:0000256" key="2">
    <source>
        <dbReference type="ARBA" id="ARBA00022777"/>
    </source>
</evidence>
<comment type="caution">
    <text evidence="5">The sequence shown here is derived from an EMBL/GenBank/DDBJ whole genome shotgun (WGS) entry which is preliminary data.</text>
</comment>
<feature type="region of interest" description="Disordered" evidence="3">
    <location>
        <begin position="708"/>
        <end position="837"/>
    </location>
</feature>
<dbReference type="InterPro" id="IPR011009">
    <property type="entry name" value="Kinase-like_dom_sf"/>
</dbReference>